<dbReference type="GO" id="GO:0005840">
    <property type="term" value="C:ribosome"/>
    <property type="evidence" value="ECO:0007669"/>
    <property type="project" value="UniProtKB-KW"/>
</dbReference>
<dbReference type="PANTHER" id="PTHR43648">
    <property type="entry name" value="ELECTRON TRANSFER FLAVOPROTEIN BETA SUBUNIT LYSINE METHYLTRANSFERASE"/>
    <property type="match status" value="1"/>
</dbReference>
<comment type="similarity">
    <text evidence="1 6">Belongs to the methyltransferase superfamily. PrmA family.</text>
</comment>
<dbReference type="OrthoDB" id="9785995at2"/>
<dbReference type="STRING" id="1120919.GCA_000429165_00228"/>
<evidence type="ECO:0000256" key="3">
    <source>
        <dbReference type="ARBA" id="ARBA00022603"/>
    </source>
</evidence>
<evidence type="ECO:0000256" key="1">
    <source>
        <dbReference type="ARBA" id="ARBA00009741"/>
    </source>
</evidence>
<keyword evidence="5 6" id="KW-0949">S-adenosyl-L-methionine</keyword>
<keyword evidence="8" id="KW-1185">Reference proteome</keyword>
<keyword evidence="7" id="KW-0689">Ribosomal protein</keyword>
<dbReference type="RefSeq" id="WP_026396508.1">
    <property type="nucleotide sequence ID" value="NZ_AUBI01000001.1"/>
</dbReference>
<dbReference type="GO" id="GO:0032259">
    <property type="term" value="P:methylation"/>
    <property type="evidence" value="ECO:0007669"/>
    <property type="project" value="UniProtKB-KW"/>
</dbReference>
<organism evidence="7 8">
    <name type="scientific">Acetobacter nitrogenifigens DSM 23921 = NBRC 105050</name>
    <dbReference type="NCBI Taxonomy" id="1120919"/>
    <lineage>
        <taxon>Bacteria</taxon>
        <taxon>Pseudomonadati</taxon>
        <taxon>Pseudomonadota</taxon>
        <taxon>Alphaproteobacteria</taxon>
        <taxon>Acetobacterales</taxon>
        <taxon>Acetobacteraceae</taxon>
        <taxon>Acetobacter</taxon>
    </lineage>
</organism>
<gene>
    <name evidence="6" type="primary">prmA</name>
    <name evidence="7" type="ORF">ANI02nite_02220</name>
</gene>
<protein>
    <recommendedName>
        <fullName evidence="6">Ribosomal protein L11 methyltransferase</fullName>
        <shortName evidence="6">L11 Mtase</shortName>
        <ecNumber evidence="6">2.1.1.-</ecNumber>
    </recommendedName>
</protein>
<dbReference type="GO" id="GO:0005737">
    <property type="term" value="C:cytoplasm"/>
    <property type="evidence" value="ECO:0007669"/>
    <property type="project" value="UniProtKB-SubCell"/>
</dbReference>
<proteinExistence type="inferred from homology"/>
<comment type="function">
    <text evidence="6">Methylates ribosomal protein L11.</text>
</comment>
<comment type="subcellular location">
    <subcellularLocation>
        <location evidence="6">Cytoplasm</location>
    </subcellularLocation>
</comment>
<accession>A0A511X5W0</accession>
<comment type="catalytic activity">
    <reaction evidence="6">
        <text>L-lysyl-[protein] + 3 S-adenosyl-L-methionine = N(6),N(6),N(6)-trimethyl-L-lysyl-[protein] + 3 S-adenosyl-L-homocysteine + 3 H(+)</text>
        <dbReference type="Rhea" id="RHEA:54192"/>
        <dbReference type="Rhea" id="RHEA-COMP:9752"/>
        <dbReference type="Rhea" id="RHEA-COMP:13826"/>
        <dbReference type="ChEBI" id="CHEBI:15378"/>
        <dbReference type="ChEBI" id="CHEBI:29969"/>
        <dbReference type="ChEBI" id="CHEBI:57856"/>
        <dbReference type="ChEBI" id="CHEBI:59789"/>
        <dbReference type="ChEBI" id="CHEBI:61961"/>
    </reaction>
</comment>
<dbReference type="Pfam" id="PF06325">
    <property type="entry name" value="PrmA"/>
    <property type="match status" value="1"/>
</dbReference>
<evidence type="ECO:0000313" key="8">
    <source>
        <dbReference type="Proteomes" id="UP000321635"/>
    </source>
</evidence>
<keyword evidence="7" id="KW-0687">Ribonucleoprotein</keyword>
<keyword evidence="2 6" id="KW-0963">Cytoplasm</keyword>
<dbReference type="CDD" id="cd02440">
    <property type="entry name" value="AdoMet_MTases"/>
    <property type="match status" value="1"/>
</dbReference>
<evidence type="ECO:0000256" key="2">
    <source>
        <dbReference type="ARBA" id="ARBA00022490"/>
    </source>
</evidence>
<dbReference type="PANTHER" id="PTHR43648:SF1">
    <property type="entry name" value="ELECTRON TRANSFER FLAVOPROTEIN BETA SUBUNIT LYSINE METHYLTRANSFERASE"/>
    <property type="match status" value="1"/>
</dbReference>
<feature type="binding site" evidence="6">
    <location>
        <position position="187"/>
    </location>
    <ligand>
        <name>S-adenosyl-L-methionine</name>
        <dbReference type="ChEBI" id="CHEBI:59789"/>
    </ligand>
</feature>
<dbReference type="GO" id="GO:0008276">
    <property type="term" value="F:protein methyltransferase activity"/>
    <property type="evidence" value="ECO:0007669"/>
    <property type="project" value="UniProtKB-UniRule"/>
</dbReference>
<keyword evidence="4 6" id="KW-0808">Transferase</keyword>
<dbReference type="Proteomes" id="UP000321635">
    <property type="component" value="Unassembled WGS sequence"/>
</dbReference>
<evidence type="ECO:0000313" key="7">
    <source>
        <dbReference type="EMBL" id="GEN58338.1"/>
    </source>
</evidence>
<dbReference type="HAMAP" id="MF_00735">
    <property type="entry name" value="Methyltr_PrmA"/>
    <property type="match status" value="1"/>
</dbReference>
<dbReference type="EC" id="2.1.1.-" evidence="6"/>
<evidence type="ECO:0000256" key="4">
    <source>
        <dbReference type="ARBA" id="ARBA00022679"/>
    </source>
</evidence>
<keyword evidence="3 6" id="KW-0489">Methyltransferase</keyword>
<evidence type="ECO:0000256" key="5">
    <source>
        <dbReference type="ARBA" id="ARBA00022691"/>
    </source>
</evidence>
<feature type="binding site" evidence="6">
    <location>
        <position position="234"/>
    </location>
    <ligand>
        <name>S-adenosyl-L-methionine</name>
        <dbReference type="ChEBI" id="CHEBI:59789"/>
    </ligand>
</feature>
<dbReference type="InterPro" id="IPR004498">
    <property type="entry name" value="Ribosomal_PrmA_MeTrfase"/>
</dbReference>
<dbReference type="AlphaFoldDB" id="A0A511X5W0"/>
<dbReference type="InterPro" id="IPR050078">
    <property type="entry name" value="Ribosomal_L11_MeTrfase_PrmA"/>
</dbReference>
<name>A0A511X5W0_9PROT</name>
<dbReference type="InterPro" id="IPR029063">
    <property type="entry name" value="SAM-dependent_MTases_sf"/>
</dbReference>
<sequence>MTVTRRRHATDLETIAVTVREASVEAYESAIGMICTTVGIFEVDEAERFWRVEGVKDVGYGEDALASALAIAALTSGEDATLERTLTETEGWLARTYESFPAQPVGERFLVQGSHLDTAPEAGRITITLDAGVAFGSGEHGSTRGCLRALELIAHRKPRRILDLGCGSGILAMGAAALLKRPVLATDIDPWSVRVSAENAVRNQLSRRVTCRLGNGWSTPAIRHAAPYDLVFANILARPLCLMAHSLAANLAPGGTAILAGLLNKQVRMVLAAHRRQGLVLEKHLREGDWGTLILRKPYDRKP</sequence>
<reference evidence="7 8" key="1">
    <citation type="submission" date="2019-07" db="EMBL/GenBank/DDBJ databases">
        <title>Whole genome shotgun sequence of Acetobacter nitrogenifigens NBRC 105050.</title>
        <authorList>
            <person name="Hosoyama A."/>
            <person name="Uohara A."/>
            <person name="Ohji S."/>
            <person name="Ichikawa N."/>
        </authorList>
    </citation>
    <scope>NUCLEOTIDE SEQUENCE [LARGE SCALE GENOMIC DNA]</scope>
    <source>
        <strain evidence="7 8">NBRC 105050</strain>
    </source>
</reference>
<feature type="binding site" evidence="6">
    <location>
        <position position="165"/>
    </location>
    <ligand>
        <name>S-adenosyl-L-methionine</name>
        <dbReference type="ChEBI" id="CHEBI:59789"/>
    </ligand>
</feature>
<dbReference type="EMBL" id="BJYF01000001">
    <property type="protein sequence ID" value="GEN58338.1"/>
    <property type="molecule type" value="Genomic_DNA"/>
</dbReference>
<feature type="binding site" evidence="6">
    <location>
        <position position="143"/>
    </location>
    <ligand>
        <name>S-adenosyl-L-methionine</name>
        <dbReference type="ChEBI" id="CHEBI:59789"/>
    </ligand>
</feature>
<comment type="caution">
    <text evidence="7">The sequence shown here is derived from an EMBL/GenBank/DDBJ whole genome shotgun (WGS) entry which is preliminary data.</text>
</comment>
<evidence type="ECO:0000256" key="6">
    <source>
        <dbReference type="HAMAP-Rule" id="MF_00735"/>
    </source>
</evidence>
<dbReference type="SUPFAM" id="SSF53335">
    <property type="entry name" value="S-adenosyl-L-methionine-dependent methyltransferases"/>
    <property type="match status" value="1"/>
</dbReference>
<dbReference type="Gene3D" id="3.40.50.150">
    <property type="entry name" value="Vaccinia Virus protein VP39"/>
    <property type="match status" value="1"/>
</dbReference>